<evidence type="ECO:0000313" key="17">
    <source>
        <dbReference type="EMBL" id="TCG10434.1"/>
    </source>
</evidence>
<dbReference type="PANTHER" id="PTHR43522:SF2">
    <property type="entry name" value="TRANSKETOLASE 1-RELATED"/>
    <property type="match status" value="1"/>
</dbReference>
<feature type="domain" description="Transketolase-like pyrimidine-binding" evidence="16">
    <location>
        <begin position="323"/>
        <end position="494"/>
    </location>
</feature>
<dbReference type="GO" id="GO:0004802">
    <property type="term" value="F:transketolase activity"/>
    <property type="evidence" value="ECO:0007669"/>
    <property type="project" value="UniProtKB-EC"/>
</dbReference>
<keyword evidence="13" id="KW-0460">Magnesium</keyword>
<comment type="cofactor">
    <cofactor evidence="5">
        <name>thiamine diphosphate</name>
        <dbReference type="ChEBI" id="CHEBI:58937"/>
    </cofactor>
</comment>
<evidence type="ECO:0000256" key="2">
    <source>
        <dbReference type="ARBA" id="ARBA00001936"/>
    </source>
</evidence>
<dbReference type="SUPFAM" id="SSF52518">
    <property type="entry name" value="Thiamin diphosphate-binding fold (THDP-binding)"/>
    <property type="match status" value="2"/>
</dbReference>
<dbReference type="InterPro" id="IPR029061">
    <property type="entry name" value="THDP-binding"/>
</dbReference>
<dbReference type="GO" id="GO:0005829">
    <property type="term" value="C:cytosol"/>
    <property type="evidence" value="ECO:0007669"/>
    <property type="project" value="TreeGrafter"/>
</dbReference>
<keyword evidence="12" id="KW-0106">Calcium</keyword>
<evidence type="ECO:0000256" key="9">
    <source>
        <dbReference type="ARBA" id="ARBA00013152"/>
    </source>
</evidence>
<comment type="function">
    <text evidence="6">Catalyzes the transfer of a two-carbon ketol group from a ketose donor to an aldose acceptor, via a covalent intermediate with the cofactor thiamine pyrophosphate.</text>
</comment>
<dbReference type="SUPFAM" id="SSF52922">
    <property type="entry name" value="TK C-terminal domain-like"/>
    <property type="match status" value="1"/>
</dbReference>
<name>A0A4R0XJ48_9MOLU</name>
<dbReference type="InterPro" id="IPR009014">
    <property type="entry name" value="Transketo_C/PFOR_II"/>
</dbReference>
<reference evidence="17 18" key="1">
    <citation type="submission" date="2018-02" db="EMBL/GenBank/DDBJ databases">
        <title>Mycoplasma marinum and Mycoplasma todarodis sp. nov., moderately halophilic and psychrotolerant mycoplasmas isolated from cephalopods.</title>
        <authorList>
            <person name="Viver T."/>
        </authorList>
    </citation>
    <scope>NUCLEOTIDE SEQUENCE [LARGE SCALE GENOMIC DNA]</scope>
    <source>
        <strain evidence="17 18">5H</strain>
    </source>
</reference>
<dbReference type="InterPro" id="IPR005475">
    <property type="entry name" value="Transketolase-like_Pyr-bd"/>
</dbReference>
<dbReference type="InterPro" id="IPR033247">
    <property type="entry name" value="Transketolase_fam"/>
</dbReference>
<dbReference type="Pfam" id="PF22613">
    <property type="entry name" value="Transketolase_C_1"/>
    <property type="match status" value="1"/>
</dbReference>
<dbReference type="EC" id="2.2.1.1" evidence="9"/>
<evidence type="ECO:0000256" key="12">
    <source>
        <dbReference type="ARBA" id="ARBA00022837"/>
    </source>
</evidence>
<evidence type="ECO:0000256" key="6">
    <source>
        <dbReference type="ARBA" id="ARBA00002931"/>
    </source>
</evidence>
<evidence type="ECO:0000256" key="5">
    <source>
        <dbReference type="ARBA" id="ARBA00001964"/>
    </source>
</evidence>
<evidence type="ECO:0000256" key="1">
    <source>
        <dbReference type="ARBA" id="ARBA00001913"/>
    </source>
</evidence>
<keyword evidence="11" id="KW-0479">Metal-binding</keyword>
<comment type="cofactor">
    <cofactor evidence="3">
        <name>Co(2+)</name>
        <dbReference type="ChEBI" id="CHEBI:48828"/>
    </cofactor>
</comment>
<dbReference type="Gene3D" id="3.40.50.970">
    <property type="match status" value="2"/>
</dbReference>
<dbReference type="OrthoDB" id="8732661at2"/>
<dbReference type="FunFam" id="3.40.50.970:FF:000045">
    <property type="entry name" value="Transketolase"/>
    <property type="match status" value="1"/>
</dbReference>
<evidence type="ECO:0000256" key="7">
    <source>
        <dbReference type="ARBA" id="ARBA00007131"/>
    </source>
</evidence>
<evidence type="ECO:0000256" key="3">
    <source>
        <dbReference type="ARBA" id="ARBA00001941"/>
    </source>
</evidence>
<dbReference type="GO" id="GO:0006098">
    <property type="term" value="P:pentose-phosphate shunt"/>
    <property type="evidence" value="ECO:0007669"/>
    <property type="project" value="TreeGrafter"/>
</dbReference>
<evidence type="ECO:0000256" key="11">
    <source>
        <dbReference type="ARBA" id="ARBA00022723"/>
    </source>
</evidence>
<dbReference type="CDD" id="cd07033">
    <property type="entry name" value="TPP_PYR_DXS_TK_like"/>
    <property type="match status" value="1"/>
</dbReference>
<evidence type="ECO:0000256" key="4">
    <source>
        <dbReference type="ARBA" id="ARBA00001946"/>
    </source>
</evidence>
<keyword evidence="14" id="KW-0786">Thiamine pyrophosphate</keyword>
<evidence type="ECO:0000256" key="15">
    <source>
        <dbReference type="ARBA" id="ARBA00049473"/>
    </source>
</evidence>
<organism evidence="17 18">
    <name type="scientific">Mycoplasma todarodis</name>
    <dbReference type="NCBI Taxonomy" id="1937191"/>
    <lineage>
        <taxon>Bacteria</taxon>
        <taxon>Bacillati</taxon>
        <taxon>Mycoplasmatota</taxon>
        <taxon>Mollicutes</taxon>
        <taxon>Mycoplasmataceae</taxon>
        <taxon>Mycoplasma</taxon>
    </lineage>
</organism>
<evidence type="ECO:0000256" key="13">
    <source>
        <dbReference type="ARBA" id="ARBA00022842"/>
    </source>
</evidence>
<dbReference type="AlphaFoldDB" id="A0A4R0XJ48"/>
<dbReference type="CDD" id="cd02012">
    <property type="entry name" value="TPP_TK"/>
    <property type="match status" value="1"/>
</dbReference>
<comment type="catalytic activity">
    <reaction evidence="15">
        <text>D-sedoheptulose 7-phosphate + D-glyceraldehyde 3-phosphate = aldehydo-D-ribose 5-phosphate + D-xylulose 5-phosphate</text>
        <dbReference type="Rhea" id="RHEA:10508"/>
        <dbReference type="ChEBI" id="CHEBI:57483"/>
        <dbReference type="ChEBI" id="CHEBI:57737"/>
        <dbReference type="ChEBI" id="CHEBI:58273"/>
        <dbReference type="ChEBI" id="CHEBI:59776"/>
        <dbReference type="EC" id="2.2.1.1"/>
    </reaction>
</comment>
<accession>A0A4R0XJ48</accession>
<sequence>MNEQLAINTLKVNGVAAINKANSGHPGIVLGAAPMVHTLFTKHMNFDPMNPSWVNRDRFILSAGHGSALLYAELRLLNLISGEDLQNFRQLGSLTPGHPEYRHTKGVEATTGPLGQGIAMAVGMAVAEESLRAKFSEINHNVYVICGDGDLQEGVANEALSFAGRQQLSKLIVMHDSNDVQLDTDVKEVFNEDIKGKMEALGFFYQLVKENTVEAIDAALIKAKASSKPSFIEVKTIIGEGATKQGTSAVHGAPLGEDFATVKESLGWTHGDFEVPTEVEELYKETIFKRGAEAFSTFKPSKGLEKFLKNEAIEINIEVEKDTATRVSSGSVIQHLNDNVEQWIGGSADLAGSTKALGADGVFSIENRKGRNILFGVREFAMAAMANGIALHSNFKPFVSTFFVFSDYAKPAIRLASLMKLPVTYVFTHDSVYVGEDGPTHEPIEHIAMFRSLPNLNFLRPADEKEVVGAYEIALNSTETPTVIALTRQNIVSLKETSKYETKNGAYYIHKTDSEWTIVATGSEVANAHAIGEELNINVISMPCAELADVTWDTQKAFTIEAASTYGMASFGKYNFGIDRFGDSGNGDAVYASLGLDKETLKTKIKSIIG</sequence>
<comment type="cofactor">
    <cofactor evidence="4">
        <name>Mg(2+)</name>
        <dbReference type="ChEBI" id="CHEBI:18420"/>
    </cofactor>
</comment>
<dbReference type="Pfam" id="PF00456">
    <property type="entry name" value="Transketolase_N"/>
    <property type="match status" value="1"/>
</dbReference>
<comment type="cofactor">
    <cofactor evidence="1">
        <name>Ca(2+)</name>
        <dbReference type="ChEBI" id="CHEBI:29108"/>
    </cofactor>
</comment>
<evidence type="ECO:0000256" key="10">
    <source>
        <dbReference type="ARBA" id="ARBA00022679"/>
    </source>
</evidence>
<evidence type="ECO:0000256" key="8">
    <source>
        <dbReference type="ARBA" id="ARBA00011738"/>
    </source>
</evidence>
<keyword evidence="10" id="KW-0808">Transferase</keyword>
<comment type="cofactor">
    <cofactor evidence="2">
        <name>Mn(2+)</name>
        <dbReference type="ChEBI" id="CHEBI:29035"/>
    </cofactor>
</comment>
<dbReference type="Proteomes" id="UP000291072">
    <property type="component" value="Unassembled WGS sequence"/>
</dbReference>
<dbReference type="EMBL" id="PSZP01000046">
    <property type="protein sequence ID" value="TCG10434.1"/>
    <property type="molecule type" value="Genomic_DNA"/>
</dbReference>
<dbReference type="GO" id="GO:0046872">
    <property type="term" value="F:metal ion binding"/>
    <property type="evidence" value="ECO:0007669"/>
    <property type="project" value="UniProtKB-KW"/>
</dbReference>
<proteinExistence type="inferred from homology"/>
<evidence type="ECO:0000259" key="16">
    <source>
        <dbReference type="SMART" id="SM00861"/>
    </source>
</evidence>
<comment type="caution">
    <text evidence="17">The sequence shown here is derived from an EMBL/GenBank/DDBJ whole genome shotgun (WGS) entry which is preliminary data.</text>
</comment>
<dbReference type="Pfam" id="PF02779">
    <property type="entry name" value="Transket_pyr"/>
    <property type="match status" value="1"/>
</dbReference>
<dbReference type="PROSITE" id="PS00802">
    <property type="entry name" value="TRANSKETOLASE_2"/>
    <property type="match status" value="1"/>
</dbReference>
<evidence type="ECO:0000256" key="14">
    <source>
        <dbReference type="ARBA" id="ARBA00023052"/>
    </source>
</evidence>
<dbReference type="Gene3D" id="3.40.50.920">
    <property type="match status" value="1"/>
</dbReference>
<dbReference type="RefSeq" id="WP_131613850.1">
    <property type="nucleotide sequence ID" value="NZ_PSZP01000046.1"/>
</dbReference>
<evidence type="ECO:0000313" key="18">
    <source>
        <dbReference type="Proteomes" id="UP000291072"/>
    </source>
</evidence>
<comment type="subunit">
    <text evidence="8">Homodimer.</text>
</comment>
<dbReference type="NCBIfam" id="NF004558">
    <property type="entry name" value="PRK05899.2-4"/>
    <property type="match status" value="1"/>
</dbReference>
<protein>
    <recommendedName>
        <fullName evidence="9">transketolase</fullName>
        <ecNumber evidence="9">2.2.1.1</ecNumber>
    </recommendedName>
</protein>
<dbReference type="InterPro" id="IPR055152">
    <property type="entry name" value="Transketolase-like_C_2"/>
</dbReference>
<keyword evidence="18" id="KW-1185">Reference proteome</keyword>
<gene>
    <name evidence="17" type="ORF">C4B25_04255</name>
</gene>
<dbReference type="InterPro" id="IPR020826">
    <property type="entry name" value="Transketolase_BS"/>
</dbReference>
<dbReference type="InterPro" id="IPR005474">
    <property type="entry name" value="Transketolase_N"/>
</dbReference>
<comment type="similarity">
    <text evidence="7">Belongs to the transketolase family.</text>
</comment>
<dbReference type="PANTHER" id="PTHR43522">
    <property type="entry name" value="TRANSKETOLASE"/>
    <property type="match status" value="1"/>
</dbReference>
<dbReference type="SMART" id="SM00861">
    <property type="entry name" value="Transket_pyr"/>
    <property type="match status" value="1"/>
</dbReference>